<feature type="compositionally biased region" description="Basic and acidic residues" evidence="1">
    <location>
        <begin position="219"/>
        <end position="228"/>
    </location>
</feature>
<proteinExistence type="predicted"/>
<keyword evidence="3" id="KW-1185">Reference proteome</keyword>
<feature type="compositionally biased region" description="Polar residues" evidence="1">
    <location>
        <begin position="121"/>
        <end position="131"/>
    </location>
</feature>
<evidence type="ECO:0000313" key="2">
    <source>
        <dbReference type="EMBL" id="CAI2364916.1"/>
    </source>
</evidence>
<feature type="region of interest" description="Disordered" evidence="1">
    <location>
        <begin position="114"/>
        <end position="134"/>
    </location>
</feature>
<sequence length="467" mass="52843">MLYMKQRTASKEITLQKPLRKCKQTNQNQTCVKGQVPLLKNVTRNLSLTDLLNQKNTRNLGKKAYHIGSLSKNVMKTYQELDKPRFGNTLVNRAKNKELGMYIEKATRMIRELSRSKPNSEHNSICRNQDASGDEGSEVCVFSPLIPSAKISLDKDDSSLCQSENSGYGATHARTRSSNPNPIMNHIPFGGLNHKGSSKPNTPMKRFKPNYRGSLKSSMKRETEEPKKMINSSTGKNLSISDDSPFQVKSGYSKNSKYLKQTKKVRLNLSSQKSLKSNYSSTLATVEILPKKIQINISNKDVCKSKTQVQSERREPSIKPTVSHKFKNKIDRLANEYEESIKSKRSTQCSEEAYKAKGYSGLSKEKFSKYDNFSKASDYARKSLPSSIQGSLACSRANSKGEDIRRSKNLYCTQKYPNKAQQKKGIHFKSLKSMRPCTFAAETFRMQHTNANSLQQYITSGRLNKKF</sequence>
<name>A0AAD1UE36_EUPCR</name>
<reference evidence="2" key="1">
    <citation type="submission" date="2023-07" db="EMBL/GenBank/DDBJ databases">
        <authorList>
            <consortium name="AG Swart"/>
            <person name="Singh M."/>
            <person name="Singh A."/>
            <person name="Seah K."/>
            <person name="Emmerich C."/>
        </authorList>
    </citation>
    <scope>NUCLEOTIDE SEQUENCE</scope>
    <source>
        <strain evidence="2">DP1</strain>
    </source>
</reference>
<gene>
    <name evidence="2" type="ORF">ECRASSUSDP1_LOCUS6266</name>
</gene>
<comment type="caution">
    <text evidence="2">The sequence shown here is derived from an EMBL/GenBank/DDBJ whole genome shotgun (WGS) entry which is preliminary data.</text>
</comment>
<feature type="region of interest" description="Disordered" evidence="1">
    <location>
        <begin position="161"/>
        <end position="246"/>
    </location>
</feature>
<dbReference type="AlphaFoldDB" id="A0AAD1UE36"/>
<dbReference type="EMBL" id="CAMPGE010006072">
    <property type="protein sequence ID" value="CAI2364916.1"/>
    <property type="molecule type" value="Genomic_DNA"/>
</dbReference>
<evidence type="ECO:0000256" key="1">
    <source>
        <dbReference type="SAM" id="MobiDB-lite"/>
    </source>
</evidence>
<evidence type="ECO:0000313" key="3">
    <source>
        <dbReference type="Proteomes" id="UP001295684"/>
    </source>
</evidence>
<organism evidence="2 3">
    <name type="scientific">Euplotes crassus</name>
    <dbReference type="NCBI Taxonomy" id="5936"/>
    <lineage>
        <taxon>Eukaryota</taxon>
        <taxon>Sar</taxon>
        <taxon>Alveolata</taxon>
        <taxon>Ciliophora</taxon>
        <taxon>Intramacronucleata</taxon>
        <taxon>Spirotrichea</taxon>
        <taxon>Hypotrichia</taxon>
        <taxon>Euplotida</taxon>
        <taxon>Euplotidae</taxon>
        <taxon>Moneuplotes</taxon>
    </lineage>
</organism>
<protein>
    <submittedName>
        <fullName evidence="2">Uncharacterized protein</fullName>
    </submittedName>
</protein>
<accession>A0AAD1UE36</accession>
<dbReference type="Proteomes" id="UP001295684">
    <property type="component" value="Unassembled WGS sequence"/>
</dbReference>
<feature type="compositionally biased region" description="Polar residues" evidence="1">
    <location>
        <begin position="230"/>
        <end position="244"/>
    </location>
</feature>